<gene>
    <name evidence="1" type="ORF">VQ7734_04390</name>
</gene>
<evidence type="ECO:0008006" key="3">
    <source>
        <dbReference type="Google" id="ProtNLM"/>
    </source>
</evidence>
<dbReference type="Proteomes" id="UP000184600">
    <property type="component" value="Unassembled WGS sequence"/>
</dbReference>
<evidence type="ECO:0000313" key="1">
    <source>
        <dbReference type="EMBL" id="SHO58618.1"/>
    </source>
</evidence>
<keyword evidence="2" id="KW-1185">Reference proteome</keyword>
<dbReference type="AlphaFoldDB" id="A0A1M7Z0Z2"/>
<name>A0A1M7Z0Z2_9VIBR</name>
<protein>
    <recommendedName>
        <fullName evidence="3">AraC-type arabinose-binding/dimerisation domain-containing protein</fullName>
    </recommendedName>
</protein>
<dbReference type="EMBL" id="FRFG01000072">
    <property type="protein sequence ID" value="SHO58618.1"/>
    <property type="molecule type" value="Genomic_DNA"/>
</dbReference>
<reference evidence="2" key="1">
    <citation type="submission" date="2016-12" db="EMBL/GenBank/DDBJ databases">
        <authorList>
            <person name="Rodrigo-Torres L."/>
            <person name="Arahal R.D."/>
            <person name="Lucena T."/>
        </authorList>
    </citation>
    <scope>NUCLEOTIDE SEQUENCE [LARGE SCALE GENOMIC DNA]</scope>
</reference>
<accession>A0A1M7Z0Z2</accession>
<sequence length="202" mass="23017">MHYAIQSEFFQKDFLHFTARKKSLKHQFFLIEEGMLLLRLGKYEYIVSSGQAVWIPFRCLNALTFLPGTRGIHVEFSARLAEDFPSQAGYVSPSGLCLSLLHRLRSCTREEAVFPHLTAVLKDEIRQSTPALPASQTKQVLQWQSENSAEKNSVSPDIHLALLIREAQKMKLSGSSPDLIAQKLFEGQLKQYQHMRRSLLGE</sequence>
<dbReference type="OrthoDB" id="5916374at2"/>
<evidence type="ECO:0000313" key="2">
    <source>
        <dbReference type="Proteomes" id="UP000184600"/>
    </source>
</evidence>
<dbReference type="RefSeq" id="WP_073586063.1">
    <property type="nucleotide sequence ID" value="NZ_AP024898.1"/>
</dbReference>
<proteinExistence type="predicted"/>
<organism evidence="1 2">
    <name type="scientific">Vibrio quintilis</name>
    <dbReference type="NCBI Taxonomy" id="1117707"/>
    <lineage>
        <taxon>Bacteria</taxon>
        <taxon>Pseudomonadati</taxon>
        <taxon>Pseudomonadota</taxon>
        <taxon>Gammaproteobacteria</taxon>
        <taxon>Vibrionales</taxon>
        <taxon>Vibrionaceae</taxon>
        <taxon>Vibrio</taxon>
    </lineage>
</organism>